<dbReference type="InterPro" id="IPR043150">
    <property type="entry name" value="Phytochrome_PHY_sf"/>
</dbReference>
<dbReference type="PRINTS" id="PR01033">
    <property type="entry name" value="PHYTOCHROME"/>
</dbReference>
<dbReference type="CDD" id="cd00075">
    <property type="entry name" value="HATPase"/>
    <property type="match status" value="1"/>
</dbReference>
<evidence type="ECO:0000256" key="2">
    <source>
        <dbReference type="ARBA" id="ARBA00004429"/>
    </source>
</evidence>
<dbReference type="GO" id="GO:0009584">
    <property type="term" value="P:detection of visible light"/>
    <property type="evidence" value="ECO:0007669"/>
    <property type="project" value="InterPro"/>
</dbReference>
<dbReference type="EMBL" id="JACHBX010000001">
    <property type="protein sequence ID" value="MBB6132662.1"/>
    <property type="molecule type" value="Genomic_DNA"/>
</dbReference>
<dbReference type="GO" id="GO:0005886">
    <property type="term" value="C:plasma membrane"/>
    <property type="evidence" value="ECO:0007669"/>
    <property type="project" value="UniProtKB-SubCell"/>
</dbReference>
<feature type="domain" description="Phytochrome chromophore attachment site" evidence="13">
    <location>
        <begin position="140"/>
        <end position="302"/>
    </location>
</feature>
<dbReference type="PROSITE" id="PS50109">
    <property type="entry name" value="HIS_KIN"/>
    <property type="match status" value="1"/>
</dbReference>
<comment type="subcellular location">
    <subcellularLocation>
        <location evidence="2">Cell inner membrane</location>
        <topology evidence="2">Multi-pass membrane protein</topology>
    </subcellularLocation>
</comment>
<organism evidence="15 16">
    <name type="scientific">Massilia aurea</name>
    <dbReference type="NCBI Taxonomy" id="373040"/>
    <lineage>
        <taxon>Bacteria</taxon>
        <taxon>Pseudomonadati</taxon>
        <taxon>Pseudomonadota</taxon>
        <taxon>Betaproteobacteria</taxon>
        <taxon>Burkholderiales</taxon>
        <taxon>Oxalobacteraceae</taxon>
        <taxon>Telluria group</taxon>
        <taxon>Massilia</taxon>
    </lineage>
</organism>
<evidence type="ECO:0000313" key="16">
    <source>
        <dbReference type="Proteomes" id="UP000540787"/>
    </source>
</evidence>
<evidence type="ECO:0000256" key="11">
    <source>
        <dbReference type="ARBA" id="ARBA00023012"/>
    </source>
</evidence>
<evidence type="ECO:0000256" key="10">
    <source>
        <dbReference type="ARBA" id="ARBA00022991"/>
    </source>
</evidence>
<comment type="caution">
    <text evidence="15">The sequence shown here is derived from an EMBL/GenBank/DDBJ whole genome shotgun (WGS) entry which is preliminary data.</text>
</comment>
<dbReference type="InterPro" id="IPR036097">
    <property type="entry name" value="HisK_dim/P_sf"/>
</dbReference>
<dbReference type="Pfam" id="PF00512">
    <property type="entry name" value="HisKA"/>
    <property type="match status" value="1"/>
</dbReference>
<dbReference type="Gene3D" id="3.30.450.270">
    <property type="match status" value="1"/>
</dbReference>
<evidence type="ECO:0000256" key="6">
    <source>
        <dbReference type="ARBA" id="ARBA00022553"/>
    </source>
</evidence>
<evidence type="ECO:0000256" key="3">
    <source>
        <dbReference type="ARBA" id="ARBA00006402"/>
    </source>
</evidence>
<dbReference type="FunFam" id="3.30.565.10:FF:000006">
    <property type="entry name" value="Sensor histidine kinase WalK"/>
    <property type="match status" value="1"/>
</dbReference>
<keyword evidence="5" id="KW-0600">Photoreceptor protein</keyword>
<dbReference type="InterPro" id="IPR036890">
    <property type="entry name" value="HATPase_C_sf"/>
</dbReference>
<feature type="domain" description="Histidine kinase" evidence="14">
    <location>
        <begin position="527"/>
        <end position="742"/>
    </location>
</feature>
<dbReference type="InterPro" id="IPR013654">
    <property type="entry name" value="PAS_2"/>
</dbReference>
<evidence type="ECO:0000256" key="4">
    <source>
        <dbReference type="ARBA" id="ARBA00012438"/>
    </source>
</evidence>
<dbReference type="Gene3D" id="1.10.287.130">
    <property type="match status" value="1"/>
</dbReference>
<keyword evidence="12" id="KW-0675">Receptor</keyword>
<comment type="catalytic activity">
    <reaction evidence="1">
        <text>ATP + protein L-histidine = ADP + protein N-phospho-L-histidine.</text>
        <dbReference type="EC" id="2.7.13.3"/>
    </reaction>
</comment>
<dbReference type="InterPro" id="IPR013515">
    <property type="entry name" value="Phytochrome_cen-reg"/>
</dbReference>
<dbReference type="Gene3D" id="3.30.450.20">
    <property type="entry name" value="PAS domain"/>
    <property type="match status" value="1"/>
</dbReference>
<dbReference type="InterPro" id="IPR050736">
    <property type="entry name" value="Sensor_HK_Regulatory"/>
</dbReference>
<keyword evidence="6" id="KW-0597">Phosphoprotein</keyword>
<dbReference type="SUPFAM" id="SSF47384">
    <property type="entry name" value="Homodimeric domain of signal transducing histidine kinase"/>
    <property type="match status" value="1"/>
</dbReference>
<gene>
    <name evidence="15" type="ORF">HD842_000773</name>
</gene>
<proteinExistence type="inferred from homology"/>
<dbReference type="EC" id="2.7.13.3" evidence="4"/>
<protein>
    <recommendedName>
        <fullName evidence="4">histidine kinase</fullName>
        <ecNumber evidence="4">2.7.13.3</ecNumber>
    </recommendedName>
</protein>
<dbReference type="PANTHER" id="PTHR43711:SF1">
    <property type="entry name" value="HISTIDINE KINASE 1"/>
    <property type="match status" value="1"/>
</dbReference>
<evidence type="ECO:0000256" key="1">
    <source>
        <dbReference type="ARBA" id="ARBA00000085"/>
    </source>
</evidence>
<dbReference type="Pfam" id="PF08446">
    <property type="entry name" value="PAS_2"/>
    <property type="match status" value="1"/>
</dbReference>
<dbReference type="SUPFAM" id="SSF55781">
    <property type="entry name" value="GAF domain-like"/>
    <property type="match status" value="2"/>
</dbReference>
<dbReference type="InterPro" id="IPR016132">
    <property type="entry name" value="Phyto_chromo_attachment"/>
</dbReference>
<dbReference type="SMART" id="SM00388">
    <property type="entry name" value="HisKA"/>
    <property type="match status" value="1"/>
</dbReference>
<dbReference type="SUPFAM" id="SSF55874">
    <property type="entry name" value="ATPase domain of HSP90 chaperone/DNA topoisomerase II/histidine kinase"/>
    <property type="match status" value="1"/>
</dbReference>
<dbReference type="InterPro" id="IPR001294">
    <property type="entry name" value="Phytochrome"/>
</dbReference>
<evidence type="ECO:0000259" key="14">
    <source>
        <dbReference type="PROSITE" id="PS50109"/>
    </source>
</evidence>
<dbReference type="InterPro" id="IPR003018">
    <property type="entry name" value="GAF"/>
</dbReference>
<dbReference type="InterPro" id="IPR003594">
    <property type="entry name" value="HATPase_dom"/>
</dbReference>
<dbReference type="Gene3D" id="3.30.450.40">
    <property type="match status" value="1"/>
</dbReference>
<dbReference type="CDD" id="cd00082">
    <property type="entry name" value="HisKA"/>
    <property type="match status" value="1"/>
</dbReference>
<keyword evidence="11" id="KW-0902">Two-component regulatory system</keyword>
<evidence type="ECO:0000256" key="9">
    <source>
        <dbReference type="ARBA" id="ARBA00022777"/>
    </source>
</evidence>
<dbReference type="RefSeq" id="WP_183551181.1">
    <property type="nucleotide sequence ID" value="NZ_JACHBX010000001.1"/>
</dbReference>
<dbReference type="SMART" id="SM00387">
    <property type="entry name" value="HATPase_c"/>
    <property type="match status" value="1"/>
</dbReference>
<dbReference type="InterPro" id="IPR005467">
    <property type="entry name" value="His_kinase_dom"/>
</dbReference>
<dbReference type="AlphaFoldDB" id="A0A7W9WXQ7"/>
<dbReference type="SUPFAM" id="SSF55785">
    <property type="entry name" value="PYP-like sensor domain (PAS domain)"/>
    <property type="match status" value="1"/>
</dbReference>
<keyword evidence="16" id="KW-1185">Reference proteome</keyword>
<dbReference type="GO" id="GO:0009881">
    <property type="term" value="F:photoreceptor activity"/>
    <property type="evidence" value="ECO:0007669"/>
    <property type="project" value="UniProtKB-KW"/>
</dbReference>
<dbReference type="GO" id="GO:0006355">
    <property type="term" value="P:regulation of DNA-templated transcription"/>
    <property type="evidence" value="ECO:0007669"/>
    <property type="project" value="InterPro"/>
</dbReference>
<dbReference type="InterPro" id="IPR029016">
    <property type="entry name" value="GAF-like_dom_sf"/>
</dbReference>
<dbReference type="Pfam" id="PF01590">
    <property type="entry name" value="GAF"/>
    <property type="match status" value="1"/>
</dbReference>
<accession>A0A7W9WXQ7</accession>
<evidence type="ECO:0000256" key="8">
    <source>
        <dbReference type="ARBA" id="ARBA00022679"/>
    </source>
</evidence>
<evidence type="ECO:0000313" key="15">
    <source>
        <dbReference type="EMBL" id="MBB6132662.1"/>
    </source>
</evidence>
<sequence length="747" mass="82948">MVRCESEPIHIPGAIQPFGILLSVELPSLAITNASVNCCEAFGLDAKALVQHSLVEYLSAASLQKTQRYLQSEDLIEQAPIIVPLINHATLLESEWELCAQYRDGILIVELEAVRSPETLATPLQRLIRNGVHSIFSGTSLQDLCDRIAQQIHIITGFDRVMIYRFNEDWHGHVVSEARKPYVQSYLDHHFPASDIPAQARSIFLENWLRMIPDVNYMPVPIYPGRNPKTGALLDLGLSNLRSVSPLHVEYLKNMHVGATLTLPLIDNGKLWGLIACHNVQPRNLASDSRLGTKMIAQFASSQLALKASNEDQRYRAEIKRAQVQLLGHMERETDLVQGLAKYKSSMLDLVDVTNAAAAIFYDNEWVLAGDTPTVAQIAELVAWVAKTHGTDVPYTTNRLSEVFPPAEAYKEIASGLLAISILRSKRNFILWFRPGTVSTITWAGEPEKRVEIDNGITRLHPRLSFDSWEQTVDGIAAPWKRVEIDAISEVRTSIIALDLRRAFKREQAAREIAEKLSTEKENMMHIVSHDIRNPLSALKMMLQLMQRSQMMTPETRSDFIARGIRATETMERLVKSVLDIAKSNHAELLPETQQEDANVLVADAVDLALPLGERANIRITASLHYEALHVSCKRARVEQILGNLISNALKFTAAGGHIAVSVQKLGQDVVIGVVDTGTGIAPELMPHIFERFKQGAVGAEKGAGLGLAIVKEIVEQEGGKIWVESTLHIGTKFQFTLPLSRCHTVG</sequence>
<dbReference type="InterPro" id="IPR003661">
    <property type="entry name" value="HisK_dim/P_dom"/>
</dbReference>
<reference evidence="15 16" key="1">
    <citation type="submission" date="2020-08" db="EMBL/GenBank/DDBJ databases">
        <title>The Agave Microbiome: Exploring the role of microbial communities in plant adaptations to desert environments.</title>
        <authorList>
            <person name="Partida-Martinez L.P."/>
        </authorList>
    </citation>
    <scope>NUCLEOTIDE SEQUENCE [LARGE SCALE GENOMIC DNA]</scope>
    <source>
        <strain evidence="15 16">AT3.2</strain>
    </source>
</reference>
<dbReference type="SMART" id="SM00065">
    <property type="entry name" value="GAF"/>
    <property type="match status" value="1"/>
</dbReference>
<dbReference type="Gene3D" id="3.30.565.10">
    <property type="entry name" value="Histidine kinase-like ATPase, C-terminal domain"/>
    <property type="match status" value="1"/>
</dbReference>
<dbReference type="Pfam" id="PF00360">
    <property type="entry name" value="PHY"/>
    <property type="match status" value="1"/>
</dbReference>
<dbReference type="GO" id="GO:0000155">
    <property type="term" value="F:phosphorelay sensor kinase activity"/>
    <property type="evidence" value="ECO:0007669"/>
    <property type="project" value="InterPro"/>
</dbReference>
<keyword evidence="8" id="KW-0808">Transferase</keyword>
<evidence type="ECO:0000256" key="7">
    <source>
        <dbReference type="ARBA" id="ARBA00022606"/>
    </source>
</evidence>
<dbReference type="Proteomes" id="UP000540787">
    <property type="component" value="Unassembled WGS sequence"/>
</dbReference>
<dbReference type="PROSITE" id="PS50046">
    <property type="entry name" value="PHYTOCHROME_2"/>
    <property type="match status" value="1"/>
</dbReference>
<evidence type="ECO:0000259" key="13">
    <source>
        <dbReference type="PROSITE" id="PS50046"/>
    </source>
</evidence>
<dbReference type="InterPro" id="IPR035965">
    <property type="entry name" value="PAS-like_dom_sf"/>
</dbReference>
<keyword evidence="9 15" id="KW-0418">Kinase</keyword>
<dbReference type="Pfam" id="PF02518">
    <property type="entry name" value="HATPase_c"/>
    <property type="match status" value="1"/>
</dbReference>
<keyword evidence="10" id="KW-0157">Chromophore</keyword>
<comment type="similarity">
    <text evidence="3">In the N-terminal section; belongs to the phytochrome family.</text>
</comment>
<name>A0A7W9WXQ7_9BURK</name>
<dbReference type="PANTHER" id="PTHR43711">
    <property type="entry name" value="TWO-COMPONENT HISTIDINE KINASE"/>
    <property type="match status" value="1"/>
</dbReference>
<keyword evidence="7" id="KW-0716">Sensory transduction</keyword>
<evidence type="ECO:0000256" key="5">
    <source>
        <dbReference type="ARBA" id="ARBA00022543"/>
    </source>
</evidence>
<evidence type="ECO:0000256" key="12">
    <source>
        <dbReference type="ARBA" id="ARBA00023170"/>
    </source>
</evidence>